<keyword evidence="1" id="KW-0472">Membrane</keyword>
<proteinExistence type="predicted"/>
<accession>A0A0D6PHU5</accession>
<sequence>MNRRLKAWIYTFLSQVKWLLVVPVAVGLGRLRTQKQIISAWPQGEIKLGPRLVLFIHFDRGGAVRPQVLHYIQEFKANGREVVFVTNSGKLRPEALAELQAHCAAVLVRRNVGYDFGAWADALQHLGLPRADTQEVILANDSVFGPLLPLGNVLLQIDYDKADVWGLTESWQVRYHLQSFFLAFGPAALRAAGFRAFWANVRPVPMKTYIVKRYEVGVTQAMMRAGLRCAALWNYEALTAMAGRDALSRLLEEDETDLGKVDPLYAMRRKQLLHIRERMAERVALNPTSDLWRQLLLAGFPFIKRELLRDNPSRVQDVGDWAELVRETLGADPEPIRRELRLMLKGKAP</sequence>
<dbReference type="InterPro" id="IPR007739">
    <property type="entry name" value="RgpF"/>
</dbReference>
<dbReference type="EMBL" id="BANC01000087">
    <property type="protein sequence ID" value="GAN81222.1"/>
    <property type="molecule type" value="Genomic_DNA"/>
</dbReference>
<evidence type="ECO:0000256" key="1">
    <source>
        <dbReference type="SAM" id="Phobius"/>
    </source>
</evidence>
<keyword evidence="1" id="KW-1133">Transmembrane helix</keyword>
<dbReference type="Proteomes" id="UP000032668">
    <property type="component" value="Unassembled WGS sequence"/>
</dbReference>
<dbReference type="AlphaFoldDB" id="A0A0D6PHU5"/>
<evidence type="ECO:0000313" key="2">
    <source>
        <dbReference type="EMBL" id="GAN81222.1"/>
    </source>
</evidence>
<keyword evidence="3" id="KW-1185">Reference proteome</keyword>
<reference evidence="2 3" key="1">
    <citation type="submission" date="2012-11" db="EMBL/GenBank/DDBJ databases">
        <title>Whole genome sequence of Acidocella aminolytica 101 = DSM 11237.</title>
        <authorList>
            <person name="Azuma Y."/>
            <person name="Higashiura N."/>
            <person name="Hirakawa H."/>
            <person name="Matsushita K."/>
        </authorList>
    </citation>
    <scope>NUCLEOTIDE SEQUENCE [LARGE SCALE GENOMIC DNA]</scope>
    <source>
        <strain evidence="3">101 / DSM 11237</strain>
    </source>
</reference>
<dbReference type="RefSeq" id="WP_082075718.1">
    <property type="nucleotide sequence ID" value="NZ_BANC01000087.1"/>
</dbReference>
<dbReference type="Pfam" id="PF05045">
    <property type="entry name" value="RgpF"/>
    <property type="match status" value="1"/>
</dbReference>
<comment type="caution">
    <text evidence="2">The sequence shown here is derived from an EMBL/GenBank/DDBJ whole genome shotgun (WGS) entry which is preliminary data.</text>
</comment>
<organism evidence="2 3">
    <name type="scientific">Acidocella aminolytica 101 = DSM 11237</name>
    <dbReference type="NCBI Taxonomy" id="1120923"/>
    <lineage>
        <taxon>Bacteria</taxon>
        <taxon>Pseudomonadati</taxon>
        <taxon>Pseudomonadota</taxon>
        <taxon>Alphaproteobacteria</taxon>
        <taxon>Acetobacterales</taxon>
        <taxon>Acidocellaceae</taxon>
        <taxon>Acidocella</taxon>
    </lineage>
</organism>
<evidence type="ECO:0000313" key="3">
    <source>
        <dbReference type="Proteomes" id="UP000032668"/>
    </source>
</evidence>
<protein>
    <submittedName>
        <fullName evidence="2">Lipopolysaccharide biosynthesis protein</fullName>
    </submittedName>
</protein>
<feature type="transmembrane region" description="Helical" evidence="1">
    <location>
        <begin position="7"/>
        <end position="29"/>
    </location>
</feature>
<dbReference type="OrthoDB" id="8849801at2"/>
<dbReference type="STRING" id="1120923.SAMN02746095_01400"/>
<name>A0A0D6PHU5_9PROT</name>
<gene>
    <name evidence="2" type="ORF">Aam_089_015</name>
</gene>
<keyword evidence="1" id="KW-0812">Transmembrane</keyword>